<evidence type="ECO:0000256" key="3">
    <source>
        <dbReference type="SAM" id="SignalP"/>
    </source>
</evidence>
<dbReference type="Proteomes" id="UP000728032">
    <property type="component" value="Unassembled WGS sequence"/>
</dbReference>
<reference evidence="4" key="1">
    <citation type="submission" date="2020-11" db="EMBL/GenBank/DDBJ databases">
        <authorList>
            <person name="Tran Van P."/>
        </authorList>
    </citation>
    <scope>NUCLEOTIDE SEQUENCE</scope>
</reference>
<name>A0A7R9MIW2_9ACAR</name>
<keyword evidence="5" id="KW-1185">Reference proteome</keyword>
<accession>A0A7R9MIW2</accession>
<dbReference type="OrthoDB" id="428346at2759"/>
<dbReference type="EMBL" id="OC937041">
    <property type="protein sequence ID" value="CAD7661045.1"/>
    <property type="molecule type" value="Genomic_DNA"/>
</dbReference>
<dbReference type="EMBL" id="CAJPVJ010022216">
    <property type="protein sequence ID" value="CAG2178181.1"/>
    <property type="molecule type" value="Genomic_DNA"/>
</dbReference>
<evidence type="ECO:0000256" key="2">
    <source>
        <dbReference type="ARBA" id="ARBA00023180"/>
    </source>
</evidence>
<protein>
    <recommendedName>
        <fullName evidence="6">Protein quiver</fullName>
    </recommendedName>
</protein>
<dbReference type="AlphaFoldDB" id="A0A7R9MIW2"/>
<proteinExistence type="predicted"/>
<organism evidence="4">
    <name type="scientific">Oppiella nova</name>
    <dbReference type="NCBI Taxonomy" id="334625"/>
    <lineage>
        <taxon>Eukaryota</taxon>
        <taxon>Metazoa</taxon>
        <taxon>Ecdysozoa</taxon>
        <taxon>Arthropoda</taxon>
        <taxon>Chelicerata</taxon>
        <taxon>Arachnida</taxon>
        <taxon>Acari</taxon>
        <taxon>Acariformes</taxon>
        <taxon>Sarcoptiformes</taxon>
        <taxon>Oribatida</taxon>
        <taxon>Brachypylina</taxon>
        <taxon>Oppioidea</taxon>
        <taxon>Oppiidae</taxon>
        <taxon>Oppiella</taxon>
    </lineage>
</organism>
<dbReference type="GO" id="GO:0030431">
    <property type="term" value="P:sleep"/>
    <property type="evidence" value="ECO:0007669"/>
    <property type="project" value="InterPro"/>
</dbReference>
<keyword evidence="2" id="KW-0325">Glycoprotein</keyword>
<feature type="signal peptide" evidence="3">
    <location>
        <begin position="1"/>
        <end position="20"/>
    </location>
</feature>
<dbReference type="InterPro" id="IPR031424">
    <property type="entry name" value="QVR-like"/>
</dbReference>
<dbReference type="PANTHER" id="PTHR38332">
    <property type="entry name" value="PROTEIN CBG11604"/>
    <property type="match status" value="1"/>
</dbReference>
<evidence type="ECO:0008006" key="6">
    <source>
        <dbReference type="Google" id="ProtNLM"/>
    </source>
</evidence>
<dbReference type="PANTHER" id="PTHR38332:SF1">
    <property type="entry name" value="RE49668P"/>
    <property type="match status" value="1"/>
</dbReference>
<gene>
    <name evidence="4" type="ORF">ONB1V03_LOCUS17607</name>
</gene>
<evidence type="ECO:0000256" key="1">
    <source>
        <dbReference type="ARBA" id="ARBA00022729"/>
    </source>
</evidence>
<feature type="non-terminal residue" evidence="4">
    <location>
        <position position="135"/>
    </location>
</feature>
<dbReference type="GO" id="GO:0032222">
    <property type="term" value="P:regulation of synaptic transmission, cholinergic"/>
    <property type="evidence" value="ECO:0007669"/>
    <property type="project" value="InterPro"/>
</dbReference>
<keyword evidence="1 3" id="KW-0732">Signal</keyword>
<evidence type="ECO:0000313" key="4">
    <source>
        <dbReference type="EMBL" id="CAD7661045.1"/>
    </source>
</evidence>
<dbReference type="Pfam" id="PF17064">
    <property type="entry name" value="QVR"/>
    <property type="match status" value="1"/>
</dbReference>
<sequence>MFSLMCSLILMLSHIRESESIDCFKCTSSNGDNRRCEDPFHNNFSSAILHTPCWAGRKNRNGIFPATACIKLSGKFAMLLANDSGESMVIRDCALDSGSLTIDTEIVRMSHCGGFYFDQRYVRGCVQVCNGFPFK</sequence>
<feature type="chain" id="PRO_5036211539" description="Protein quiver" evidence="3">
    <location>
        <begin position="21"/>
        <end position="135"/>
    </location>
</feature>
<evidence type="ECO:0000313" key="5">
    <source>
        <dbReference type="Proteomes" id="UP000728032"/>
    </source>
</evidence>